<dbReference type="Proteomes" id="UP000199155">
    <property type="component" value="Unassembled WGS sequence"/>
</dbReference>
<organism evidence="1 2">
    <name type="scientific">Streptomyces indicus</name>
    <dbReference type="NCBI Taxonomy" id="417292"/>
    <lineage>
        <taxon>Bacteria</taxon>
        <taxon>Bacillati</taxon>
        <taxon>Actinomycetota</taxon>
        <taxon>Actinomycetes</taxon>
        <taxon>Kitasatosporales</taxon>
        <taxon>Streptomycetaceae</taxon>
        <taxon>Streptomyces</taxon>
    </lineage>
</organism>
<dbReference type="AlphaFoldDB" id="A0A1G9FU29"/>
<dbReference type="OrthoDB" id="7190385at2"/>
<accession>A0A1G9FU29</accession>
<keyword evidence="2" id="KW-1185">Reference proteome</keyword>
<gene>
    <name evidence="1" type="ORF">SAMN05421806_11462</name>
</gene>
<name>A0A1G9FU29_9ACTN</name>
<proteinExistence type="predicted"/>
<dbReference type="RefSeq" id="WP_093614997.1">
    <property type="nucleotide sequence ID" value="NZ_FNFF01000014.1"/>
</dbReference>
<dbReference type="EMBL" id="FNFF01000014">
    <property type="protein sequence ID" value="SDK91857.1"/>
    <property type="molecule type" value="Genomic_DNA"/>
</dbReference>
<evidence type="ECO:0000313" key="1">
    <source>
        <dbReference type="EMBL" id="SDK91857.1"/>
    </source>
</evidence>
<sequence>MGKEIRRRLRVAAEEHQYAVVERSALVGADELQGFVVGTDREWTLLAVADTMALDGFAALRTRDISAVRRRSAARDLMGRWLRRHGPWPPPGPVGGAFPLGAARTVVEAAAQRYGLVSLFGEDMDPDVVTIGVPRSYGKRKLGLLEVDSRARWEREVTKVPYEEITRVDFGDRYNSVLAGLAGPCPS</sequence>
<evidence type="ECO:0000313" key="2">
    <source>
        <dbReference type="Proteomes" id="UP000199155"/>
    </source>
</evidence>
<reference evidence="1 2" key="1">
    <citation type="submission" date="2016-10" db="EMBL/GenBank/DDBJ databases">
        <authorList>
            <person name="de Groot N.N."/>
        </authorList>
    </citation>
    <scope>NUCLEOTIDE SEQUENCE [LARGE SCALE GENOMIC DNA]</scope>
    <source>
        <strain evidence="1 2">CGMCC 4.5727</strain>
    </source>
</reference>
<protein>
    <submittedName>
        <fullName evidence="1">Uncharacterized protein</fullName>
    </submittedName>
</protein>